<dbReference type="STRING" id="1550231.SAMN05660662_1251"/>
<dbReference type="OrthoDB" id="9148135at2"/>
<dbReference type="EMBL" id="FNBT01000002">
    <property type="protein sequence ID" value="SDF18697.1"/>
    <property type="molecule type" value="Genomic_DNA"/>
</dbReference>
<dbReference type="GO" id="GO:0003677">
    <property type="term" value="F:DNA binding"/>
    <property type="evidence" value="ECO:0007669"/>
    <property type="project" value="UniProtKB-KW"/>
</dbReference>
<evidence type="ECO:0000313" key="1">
    <source>
        <dbReference type="EMBL" id="SDF18697.1"/>
    </source>
</evidence>
<keyword evidence="1" id="KW-0238">DNA-binding</keyword>
<dbReference type="Pfam" id="PF06224">
    <property type="entry name" value="AlkZ-like"/>
    <property type="match status" value="1"/>
</dbReference>
<dbReference type="AlphaFoldDB" id="A0A1G7J151"/>
<organism evidence="1 2">
    <name type="scientific">Blastococcus aurantiacus</name>
    <dbReference type="NCBI Taxonomy" id="1550231"/>
    <lineage>
        <taxon>Bacteria</taxon>
        <taxon>Bacillati</taxon>
        <taxon>Actinomycetota</taxon>
        <taxon>Actinomycetes</taxon>
        <taxon>Geodermatophilales</taxon>
        <taxon>Geodermatophilaceae</taxon>
        <taxon>Blastococcus</taxon>
    </lineage>
</organism>
<dbReference type="PANTHER" id="PTHR38479:SF2">
    <property type="entry name" value="WINGED HELIX DNA-BINDING DOMAIN-CONTAINING PROTEIN"/>
    <property type="match status" value="1"/>
</dbReference>
<keyword evidence="2" id="KW-1185">Reference proteome</keyword>
<name>A0A1G7J151_9ACTN</name>
<reference evidence="2" key="1">
    <citation type="submission" date="2016-10" db="EMBL/GenBank/DDBJ databases">
        <authorList>
            <person name="Varghese N."/>
            <person name="Submissions S."/>
        </authorList>
    </citation>
    <scope>NUCLEOTIDE SEQUENCE [LARGE SCALE GENOMIC DNA]</scope>
    <source>
        <strain evidence="2">DSM 44268</strain>
    </source>
</reference>
<dbReference type="RefSeq" id="WP_091764364.1">
    <property type="nucleotide sequence ID" value="NZ_FNBT01000002.1"/>
</dbReference>
<accession>A0A1G7J151</accession>
<proteinExistence type="predicted"/>
<dbReference type="Proteomes" id="UP000199406">
    <property type="component" value="Unassembled WGS sequence"/>
</dbReference>
<gene>
    <name evidence="1" type="ORF">SAMN05660662_1251</name>
</gene>
<evidence type="ECO:0000313" key="2">
    <source>
        <dbReference type="Proteomes" id="UP000199406"/>
    </source>
</evidence>
<sequence length="353" mass="37416">MTTGSEIGLLRLVAQRVAGPRAATPLDAVRRLTAVQGQDHPGSVTSVALRTAGRSRAEVLAAMDRGEIVRSWPMRGTLHLTAAEDLPWMLDLLGERALAGVGKRRASLELTDEDVARACAAAVAALSGGRRLSRAGLLAAIEAGGVAVTGQRGYHLLWFAAQTGHTCLGPTEDGEQQFVLLDEWVPRPRRLEREEALGELAARFFAGHGPAPVQDLARWSGLTVRDSRAGLATAREQLESMTVEGVEHFLDPATPELLAACREEARGTFLLPGFDEFVLGYGDRSAVLDPAFATRIVPGSNGMFLSTVVVDGRVVGTWRHEGRGARRAAVGTAFDPADADLVAGVPELAAALP</sequence>
<dbReference type="PANTHER" id="PTHR38479">
    <property type="entry name" value="LMO0824 PROTEIN"/>
    <property type="match status" value="1"/>
</dbReference>
<dbReference type="InterPro" id="IPR009351">
    <property type="entry name" value="AlkZ-like"/>
</dbReference>
<protein>
    <submittedName>
        <fullName evidence="1">Winged helix DNA-binding domain-containing protein</fullName>
    </submittedName>
</protein>